<evidence type="ECO:0000313" key="6">
    <source>
        <dbReference type="Proteomes" id="UP000702544"/>
    </source>
</evidence>
<dbReference type="SUPFAM" id="SSF82171">
    <property type="entry name" value="DPP6 N-terminal domain-like"/>
    <property type="match status" value="1"/>
</dbReference>
<feature type="domain" description="Peptidase S9 prolyl oligopeptidase catalytic" evidence="4">
    <location>
        <begin position="587"/>
        <end position="756"/>
    </location>
</feature>
<dbReference type="Gene3D" id="3.40.50.1820">
    <property type="entry name" value="alpha/beta hydrolase"/>
    <property type="match status" value="1"/>
</dbReference>
<dbReference type="InterPro" id="IPR029058">
    <property type="entry name" value="AB_hydrolase_fold"/>
</dbReference>
<dbReference type="GO" id="GO:0006508">
    <property type="term" value="P:proteolysis"/>
    <property type="evidence" value="ECO:0007669"/>
    <property type="project" value="InterPro"/>
</dbReference>
<evidence type="ECO:0000256" key="2">
    <source>
        <dbReference type="ARBA" id="ARBA00022825"/>
    </source>
</evidence>
<keyword evidence="1" id="KW-0378">Hydrolase</keyword>
<reference evidence="5 6" key="1">
    <citation type="submission" date="2020-01" db="EMBL/GenBank/DDBJ databases">
        <title>Genomes assembled from Gulf of Kutch pelagic sediment metagenomes.</title>
        <authorList>
            <person name="Chandrashekar M."/>
            <person name="Mahajan M.S."/>
            <person name="Dave K.J."/>
            <person name="Vatsa P."/>
            <person name="Nathani N.M."/>
        </authorList>
    </citation>
    <scope>NUCLEOTIDE SEQUENCE [LARGE SCALE GENOMIC DNA]</scope>
    <source>
        <strain evidence="5">KS3-K002</strain>
    </source>
</reference>
<dbReference type="InterPro" id="IPR011659">
    <property type="entry name" value="WD40"/>
</dbReference>
<dbReference type="SUPFAM" id="SSF53474">
    <property type="entry name" value="alpha/beta-Hydrolases"/>
    <property type="match status" value="1"/>
</dbReference>
<keyword evidence="2" id="KW-0645">Protease</keyword>
<feature type="compositionally biased region" description="Basic and acidic residues" evidence="3">
    <location>
        <begin position="206"/>
        <end position="216"/>
    </location>
</feature>
<dbReference type="InterPro" id="IPR001375">
    <property type="entry name" value="Peptidase_S9_cat"/>
</dbReference>
<sequence>MPHRVTGLMALSVLVVFGPSGLDAQSDTDAANAPLTVEEVVNFESFPYETPIQLSPDGEWVAYTVEYARRTTGSTTGIVADSGSAVTEVRITHTETGETVRVTDATSSSWGPSWSPNGARLAFFSNATGTPRLWVWDRDTRRVRQVSDVIVWAAWTRNAPRWNPDGTKVVVKLLPSGRTLSEMRRLASTDPAESESGVDGTTARVFRHEPGDEDRGPATPEWLRWRYGGDLAVIDLATGSVRRLTSGAVPVWWEVSPDRDWLAFVRFADPERLALGFRTRRVLAMVPLTGGAARDLPGAVRQAWGEAVSWSPRGDRLAYLTPGEGDEGGLFVADPEAGTRRRVAEARPGWAESFRGPLWSAAADALYFAAGSGVWAVDLESGGATAVAELADRAALDLVARRRTSTIWSPQGESVVVRIRDSETRKMGFARIDLSSGEVEALVEEEGVFSGPVNIDVSRDGSVVVVVYSDTRHAPDLWSMDGDLRRTRRLTRLNPGFRPDRLGGSRLVEWRTEDGRQLGGTLLLPPDYQPGVRVPLIVDVYGGGTGSREIHRFDRHRQLLATRGYAVLAPDVPLNTGTPMRDHARAVLPGVERVIELGIADADRIGVTGHSYGGYGTLALLTQSDRFQAAAASASHGNMVGMFADLRPDGTTLTIWAERGQGRMGGTPWEVRERYIENSPFFFLDRVEAPLLLLHGAEDRNTPVYLAGQVFVALQRLDRTVLLVRYEGEGHWPGSWSAANQIDYWRRIVAWFERHL</sequence>
<proteinExistence type="predicted"/>
<accession>A0AAE4Z8W7</accession>
<dbReference type="Gene3D" id="2.120.10.30">
    <property type="entry name" value="TolB, C-terminal domain"/>
    <property type="match status" value="2"/>
</dbReference>
<evidence type="ECO:0000259" key="4">
    <source>
        <dbReference type="Pfam" id="PF00326"/>
    </source>
</evidence>
<name>A0AAE4Z8W7_9BACT</name>
<dbReference type="AlphaFoldDB" id="A0AAE4Z8W7"/>
<feature type="region of interest" description="Disordered" evidence="3">
    <location>
        <begin position="185"/>
        <end position="219"/>
    </location>
</feature>
<keyword evidence="2" id="KW-0720">Serine protease</keyword>
<dbReference type="PANTHER" id="PTHR42776:SF27">
    <property type="entry name" value="DIPEPTIDYL PEPTIDASE FAMILY MEMBER 6"/>
    <property type="match status" value="1"/>
</dbReference>
<evidence type="ECO:0000313" key="5">
    <source>
        <dbReference type="EMBL" id="NIR75980.1"/>
    </source>
</evidence>
<dbReference type="Pfam" id="PF00326">
    <property type="entry name" value="Peptidase_S9"/>
    <property type="match status" value="1"/>
</dbReference>
<gene>
    <name evidence="5" type="ORF">GWO12_12865</name>
</gene>
<dbReference type="Pfam" id="PF07676">
    <property type="entry name" value="PD40"/>
    <property type="match status" value="1"/>
</dbReference>
<dbReference type="PANTHER" id="PTHR42776">
    <property type="entry name" value="SERINE PEPTIDASE S9 FAMILY MEMBER"/>
    <property type="match status" value="1"/>
</dbReference>
<dbReference type="GO" id="GO:0004252">
    <property type="term" value="F:serine-type endopeptidase activity"/>
    <property type="evidence" value="ECO:0007669"/>
    <property type="project" value="TreeGrafter"/>
</dbReference>
<comment type="caution">
    <text evidence="5">The sequence shown here is derived from an EMBL/GenBank/DDBJ whole genome shotgun (WGS) entry which is preliminary data.</text>
</comment>
<evidence type="ECO:0000256" key="3">
    <source>
        <dbReference type="SAM" id="MobiDB-lite"/>
    </source>
</evidence>
<organism evidence="5 6">
    <name type="scientific">Candidatus Kutchimonas denitrificans</name>
    <dbReference type="NCBI Taxonomy" id="3056748"/>
    <lineage>
        <taxon>Bacteria</taxon>
        <taxon>Pseudomonadati</taxon>
        <taxon>Gemmatimonadota</taxon>
        <taxon>Gemmatimonadia</taxon>
        <taxon>Candidatus Palauibacterales</taxon>
        <taxon>Candidatus Palauibacteraceae</taxon>
        <taxon>Candidatus Kutchimonas</taxon>
    </lineage>
</organism>
<protein>
    <submittedName>
        <fullName evidence="5">S9 family peptidase</fullName>
    </submittedName>
</protein>
<dbReference type="InterPro" id="IPR011042">
    <property type="entry name" value="6-blade_b-propeller_TolB-like"/>
</dbReference>
<evidence type="ECO:0000256" key="1">
    <source>
        <dbReference type="ARBA" id="ARBA00022801"/>
    </source>
</evidence>
<dbReference type="EMBL" id="JAACAK010000112">
    <property type="protein sequence ID" value="NIR75980.1"/>
    <property type="molecule type" value="Genomic_DNA"/>
</dbReference>
<dbReference type="Proteomes" id="UP000702544">
    <property type="component" value="Unassembled WGS sequence"/>
</dbReference>